<dbReference type="SMART" id="SM00028">
    <property type="entry name" value="TPR"/>
    <property type="match status" value="2"/>
</dbReference>
<comment type="caution">
    <text evidence="5">The sequence shown here is derived from an EMBL/GenBank/DDBJ whole genome shotgun (WGS) entry which is preliminary data.</text>
</comment>
<dbReference type="GO" id="GO:0006355">
    <property type="term" value="P:regulation of DNA-templated transcription"/>
    <property type="evidence" value="ECO:0007669"/>
    <property type="project" value="InterPro"/>
</dbReference>
<keyword evidence="3" id="KW-0472">Membrane</keyword>
<gene>
    <name evidence="5" type="ORF">OIU80_18640</name>
</gene>
<dbReference type="RefSeq" id="WP_264288483.1">
    <property type="nucleotide sequence ID" value="NZ_JAOZEV010000020.1"/>
</dbReference>
<feature type="domain" description="HTH luxR-type" evidence="4">
    <location>
        <begin position="446"/>
        <end position="473"/>
    </location>
</feature>
<protein>
    <recommendedName>
        <fullName evidence="4">HTH luxR-type domain-containing protein</fullName>
    </recommendedName>
</protein>
<evidence type="ECO:0000313" key="5">
    <source>
        <dbReference type="EMBL" id="MCV9934301.1"/>
    </source>
</evidence>
<dbReference type="SUPFAM" id="SSF46894">
    <property type="entry name" value="C-terminal effector domain of the bipartite response regulators"/>
    <property type="match status" value="1"/>
</dbReference>
<accession>A0A9X3C9Y5</accession>
<evidence type="ECO:0000256" key="2">
    <source>
        <dbReference type="SAM" id="Coils"/>
    </source>
</evidence>
<evidence type="ECO:0000256" key="1">
    <source>
        <dbReference type="PROSITE-ProRule" id="PRU00339"/>
    </source>
</evidence>
<reference evidence="5" key="1">
    <citation type="submission" date="2022-10" db="EMBL/GenBank/DDBJ databases">
        <title>Two novel species of Flavobacterium.</title>
        <authorList>
            <person name="Liu Q."/>
            <person name="Xin Y.-H."/>
        </authorList>
    </citation>
    <scope>NUCLEOTIDE SEQUENCE</scope>
    <source>
        <strain evidence="5">LS1R47</strain>
    </source>
</reference>
<evidence type="ECO:0000259" key="4">
    <source>
        <dbReference type="PROSITE" id="PS00622"/>
    </source>
</evidence>
<feature type="transmembrane region" description="Helical" evidence="3">
    <location>
        <begin position="340"/>
        <end position="361"/>
    </location>
</feature>
<dbReference type="InterPro" id="IPR011990">
    <property type="entry name" value="TPR-like_helical_dom_sf"/>
</dbReference>
<dbReference type="EMBL" id="JAOZEV010000020">
    <property type="protein sequence ID" value="MCV9934301.1"/>
    <property type="molecule type" value="Genomic_DNA"/>
</dbReference>
<dbReference type="Proteomes" id="UP001151133">
    <property type="component" value="Unassembled WGS sequence"/>
</dbReference>
<dbReference type="Gene3D" id="1.25.40.10">
    <property type="entry name" value="Tetratricopeptide repeat domain"/>
    <property type="match status" value="2"/>
</dbReference>
<dbReference type="InterPro" id="IPR000792">
    <property type="entry name" value="Tscrpt_reg_LuxR_C"/>
</dbReference>
<keyword evidence="3" id="KW-0812">Transmembrane</keyword>
<dbReference type="InterPro" id="IPR016032">
    <property type="entry name" value="Sig_transdc_resp-reg_C-effctor"/>
</dbReference>
<keyword evidence="2" id="KW-0175">Coiled coil</keyword>
<dbReference type="SMART" id="SM00421">
    <property type="entry name" value="HTH_LUXR"/>
    <property type="match status" value="1"/>
</dbReference>
<dbReference type="AlphaFoldDB" id="A0A9X3C9Y5"/>
<sequence length="489" mass="56217">MSKRLFLQILILFVIVKGYGQQYTEKQIDSILSNIVKMADSIPNKAIESSLKSYKYSEIIDYKKGMAISAMLAGKNLYDTNQYDKSLEQIKKSEQFASEIKDYELLSEAYRIKGISYIGLGLYGQGFIELKKGLKATSKIATIDATFKQKGLIYNDIAVGYDRSGEVLDSIKKYFILSYDQFNKIEDQKVKNVNLSLASANVGACFLAQKQYNTARAYLIKAVKLAEKENYNSVKLYAYLDLGNLEFERKQFDKTISYYQKALYLAKKLKKREIQRDVYLNLSKAYDELGDKVKEEMYSDKYFSLNDSLQKKQQKAVVKTVKKLIKEEYSTVEKIRNTGAVAIIVSALFTVTFLFFAIRLYKRKKKEKRKVAEKKQRLENKKEILEKVILLNGTSLDEVLKLAKDNDPMFLSKFEASHPDFYNKILQEVSSLSKTELIVCAFLKLGFPVKDIALYTNVTVRSVEARIYRIRKKANLEAKNDISIWIAGL</sequence>
<dbReference type="InterPro" id="IPR019734">
    <property type="entry name" value="TPR_rpt"/>
</dbReference>
<name>A0A9X3C9Y5_9FLAO</name>
<feature type="repeat" description="TPR" evidence="1">
    <location>
        <begin position="236"/>
        <end position="269"/>
    </location>
</feature>
<organism evidence="5 6">
    <name type="scientific">Flavobacterium frigoritolerans</name>
    <dbReference type="NCBI Taxonomy" id="2987686"/>
    <lineage>
        <taxon>Bacteria</taxon>
        <taxon>Pseudomonadati</taxon>
        <taxon>Bacteroidota</taxon>
        <taxon>Flavobacteriia</taxon>
        <taxon>Flavobacteriales</taxon>
        <taxon>Flavobacteriaceae</taxon>
        <taxon>Flavobacterium</taxon>
    </lineage>
</organism>
<evidence type="ECO:0000256" key="3">
    <source>
        <dbReference type="SAM" id="Phobius"/>
    </source>
</evidence>
<dbReference type="PROSITE" id="PS00622">
    <property type="entry name" value="HTH_LUXR_1"/>
    <property type="match status" value="1"/>
</dbReference>
<keyword evidence="1" id="KW-0802">TPR repeat</keyword>
<keyword evidence="3" id="KW-1133">Transmembrane helix</keyword>
<evidence type="ECO:0000313" key="6">
    <source>
        <dbReference type="Proteomes" id="UP001151133"/>
    </source>
</evidence>
<dbReference type="PROSITE" id="PS50005">
    <property type="entry name" value="TPR"/>
    <property type="match status" value="1"/>
</dbReference>
<feature type="coiled-coil region" evidence="2">
    <location>
        <begin position="361"/>
        <end position="388"/>
    </location>
</feature>
<keyword evidence="6" id="KW-1185">Reference proteome</keyword>
<proteinExistence type="predicted"/>
<dbReference type="GO" id="GO:0003677">
    <property type="term" value="F:DNA binding"/>
    <property type="evidence" value="ECO:0007669"/>
    <property type="project" value="InterPro"/>
</dbReference>
<dbReference type="SUPFAM" id="SSF48452">
    <property type="entry name" value="TPR-like"/>
    <property type="match status" value="1"/>
</dbReference>